<dbReference type="PANTHER" id="PTHR34980:SF2">
    <property type="entry name" value="INNER MEMBRANE PROTEIN YHAH-RELATED"/>
    <property type="match status" value="1"/>
</dbReference>
<dbReference type="EMBL" id="BAAALD010000115">
    <property type="protein sequence ID" value="GAA1119836.1"/>
    <property type="molecule type" value="Genomic_DNA"/>
</dbReference>
<feature type="transmembrane region" description="Helical" evidence="1">
    <location>
        <begin position="76"/>
        <end position="97"/>
    </location>
</feature>
<dbReference type="RefSeq" id="WP_344627732.1">
    <property type="nucleotide sequence ID" value="NZ_BAAALD010000115.1"/>
</dbReference>
<protein>
    <submittedName>
        <fullName evidence="2">DUF805 domain-containing protein</fullName>
    </submittedName>
</protein>
<proteinExistence type="predicted"/>
<keyword evidence="3" id="KW-1185">Reference proteome</keyword>
<feature type="transmembrane region" description="Helical" evidence="1">
    <location>
        <begin position="50"/>
        <end position="69"/>
    </location>
</feature>
<evidence type="ECO:0000313" key="3">
    <source>
        <dbReference type="Proteomes" id="UP001499987"/>
    </source>
</evidence>
<organism evidence="2 3">
    <name type="scientific">Kitasatospora arboriphila</name>
    <dbReference type="NCBI Taxonomy" id="258052"/>
    <lineage>
        <taxon>Bacteria</taxon>
        <taxon>Bacillati</taxon>
        <taxon>Actinomycetota</taxon>
        <taxon>Actinomycetes</taxon>
        <taxon>Kitasatosporales</taxon>
        <taxon>Streptomycetaceae</taxon>
        <taxon>Kitasatospora</taxon>
    </lineage>
</organism>
<dbReference type="InterPro" id="IPR008523">
    <property type="entry name" value="DUF805"/>
</dbReference>
<feature type="transmembrane region" description="Helical" evidence="1">
    <location>
        <begin position="23"/>
        <end position="44"/>
    </location>
</feature>
<gene>
    <name evidence="2" type="ORF">GCM10009663_69600</name>
</gene>
<dbReference type="PANTHER" id="PTHR34980">
    <property type="entry name" value="INNER MEMBRANE PROTEIN-RELATED-RELATED"/>
    <property type="match status" value="1"/>
</dbReference>
<sequence length="118" mass="12728">MDWYLAVLKNYAGFGGRARRKEYWMFALVNFAIYVVLAIVGSLLDTSLLTALYGLAVLVPSLAVTVRRLHDTGRPGLWILIGLVPLIGAIVLIVFAATEGQPEANSYGPNPKLSPAVA</sequence>
<keyword evidence="1" id="KW-0472">Membrane</keyword>
<evidence type="ECO:0000256" key="1">
    <source>
        <dbReference type="SAM" id="Phobius"/>
    </source>
</evidence>
<keyword evidence="1" id="KW-1133">Transmembrane helix</keyword>
<dbReference type="Pfam" id="PF05656">
    <property type="entry name" value="DUF805"/>
    <property type="match status" value="1"/>
</dbReference>
<reference evidence="3" key="1">
    <citation type="journal article" date="2019" name="Int. J. Syst. Evol. Microbiol.">
        <title>The Global Catalogue of Microorganisms (GCM) 10K type strain sequencing project: providing services to taxonomists for standard genome sequencing and annotation.</title>
        <authorList>
            <consortium name="The Broad Institute Genomics Platform"/>
            <consortium name="The Broad Institute Genome Sequencing Center for Infectious Disease"/>
            <person name="Wu L."/>
            <person name="Ma J."/>
        </authorList>
    </citation>
    <scope>NUCLEOTIDE SEQUENCE [LARGE SCALE GENOMIC DNA]</scope>
    <source>
        <strain evidence="3">JCM 13002</strain>
    </source>
</reference>
<name>A0ABP4ESD3_9ACTN</name>
<comment type="caution">
    <text evidence="2">The sequence shown here is derived from an EMBL/GenBank/DDBJ whole genome shotgun (WGS) entry which is preliminary data.</text>
</comment>
<evidence type="ECO:0000313" key="2">
    <source>
        <dbReference type="EMBL" id="GAA1119836.1"/>
    </source>
</evidence>
<keyword evidence="1" id="KW-0812">Transmembrane</keyword>
<accession>A0ABP4ESD3</accession>
<dbReference type="Proteomes" id="UP001499987">
    <property type="component" value="Unassembled WGS sequence"/>
</dbReference>